<organism evidence="2 3">
    <name type="scientific">Prymnesium parvum</name>
    <name type="common">Toxic golden alga</name>
    <dbReference type="NCBI Taxonomy" id="97485"/>
    <lineage>
        <taxon>Eukaryota</taxon>
        <taxon>Haptista</taxon>
        <taxon>Haptophyta</taxon>
        <taxon>Prymnesiophyceae</taxon>
        <taxon>Prymnesiales</taxon>
        <taxon>Prymnesiaceae</taxon>
        <taxon>Prymnesium</taxon>
    </lineage>
</organism>
<name>A0AB34IN00_PRYPA</name>
<proteinExistence type="predicted"/>
<dbReference type="SUPFAM" id="SSF53474">
    <property type="entry name" value="alpha/beta-Hydrolases"/>
    <property type="match status" value="1"/>
</dbReference>
<sequence length="503" mass="52519">MPAVPISTPPSHCIDGGANTTLRISFPPSSSLRDFSWPPLAPPGAAYAFALSRALLVLPAACTSSLALPPNANNGLRTPRDLWLGRLSDLPAALPLPACGCGAAILLSGSAGLTGDSLRHARHLAARGYAVLAPDTMGGGPLAPRRRPAAPHLPARLREARATGYWCADLLYAAGCDAASAGGASPACFSSEADHILYDPAGWAAFYERVFEMRRRETDAVVEGLQATLGLPRRLFLVGVSEGAMVAARYTHPLLPQLGLAGRILTSWSCEFNYFVSCAEHARLAAPPVPVLNLLSAADPYFSPNGSIAARVARPGAGGYGAWPLEGSCASQLRAQRLPGAAFRMLQPYHDQMELAGSFWRHAVSHFLAAPDAAFSAYHSVLDVDSVPLPSSLCEGQSASQGVLSASCADLASFVQPQPNTRYNATACGWPSEEVRPSFVSFDSMPPSCAVSAAPPAAVPSAAGVVAGAALLAFCCGVGATLIVMHLIRRIDIDPVARRIRLS</sequence>
<comment type="caution">
    <text evidence="2">The sequence shown here is derived from an EMBL/GenBank/DDBJ whole genome shotgun (WGS) entry which is preliminary data.</text>
</comment>
<evidence type="ECO:0000313" key="3">
    <source>
        <dbReference type="Proteomes" id="UP001515480"/>
    </source>
</evidence>
<evidence type="ECO:0000256" key="1">
    <source>
        <dbReference type="SAM" id="Phobius"/>
    </source>
</evidence>
<dbReference type="AlphaFoldDB" id="A0AB34IN00"/>
<protein>
    <recommendedName>
        <fullName evidence="4">Feruloyl esterase</fullName>
    </recommendedName>
</protein>
<feature type="transmembrane region" description="Helical" evidence="1">
    <location>
        <begin position="462"/>
        <end position="488"/>
    </location>
</feature>
<evidence type="ECO:0000313" key="2">
    <source>
        <dbReference type="EMBL" id="KAL1503781.1"/>
    </source>
</evidence>
<keyword evidence="1" id="KW-1133">Transmembrane helix</keyword>
<keyword evidence="1" id="KW-0472">Membrane</keyword>
<dbReference type="InterPro" id="IPR029058">
    <property type="entry name" value="AB_hydrolase_fold"/>
</dbReference>
<dbReference type="Gene3D" id="3.40.50.1820">
    <property type="entry name" value="alpha/beta hydrolase"/>
    <property type="match status" value="1"/>
</dbReference>
<dbReference type="Proteomes" id="UP001515480">
    <property type="component" value="Unassembled WGS sequence"/>
</dbReference>
<accession>A0AB34IN00</accession>
<gene>
    <name evidence="2" type="ORF">AB1Y20_012249</name>
</gene>
<dbReference type="EMBL" id="JBGBPQ010000021">
    <property type="protein sequence ID" value="KAL1503781.1"/>
    <property type="molecule type" value="Genomic_DNA"/>
</dbReference>
<reference evidence="2 3" key="1">
    <citation type="journal article" date="2024" name="Science">
        <title>Giant polyketide synthase enzymes in the biosynthesis of giant marine polyether toxins.</title>
        <authorList>
            <person name="Fallon T.R."/>
            <person name="Shende V.V."/>
            <person name="Wierzbicki I.H."/>
            <person name="Pendleton A.L."/>
            <person name="Watervoot N.F."/>
            <person name="Auber R.P."/>
            <person name="Gonzalez D.J."/>
            <person name="Wisecaver J.H."/>
            <person name="Moore B.S."/>
        </authorList>
    </citation>
    <scope>NUCLEOTIDE SEQUENCE [LARGE SCALE GENOMIC DNA]</scope>
    <source>
        <strain evidence="2 3">12B1</strain>
    </source>
</reference>
<keyword evidence="3" id="KW-1185">Reference proteome</keyword>
<keyword evidence="1" id="KW-0812">Transmembrane</keyword>
<evidence type="ECO:0008006" key="4">
    <source>
        <dbReference type="Google" id="ProtNLM"/>
    </source>
</evidence>